<evidence type="ECO:0000256" key="5">
    <source>
        <dbReference type="SAM" id="MobiDB-lite"/>
    </source>
</evidence>
<evidence type="ECO:0000313" key="8">
    <source>
        <dbReference type="Proteomes" id="UP000198263"/>
    </source>
</evidence>
<dbReference type="GO" id="GO:0009295">
    <property type="term" value="C:nucleoid"/>
    <property type="evidence" value="ECO:0007669"/>
    <property type="project" value="UniProtKB-SubCell"/>
</dbReference>
<dbReference type="SMART" id="SM00528">
    <property type="entry name" value="HNS"/>
    <property type="match status" value="2"/>
</dbReference>
<feature type="domain" description="DNA-binding protein H-NS-like C-terminal" evidence="6">
    <location>
        <begin position="124"/>
        <end position="164"/>
    </location>
</feature>
<dbReference type="PANTHER" id="PTHR38097">
    <property type="match status" value="1"/>
</dbReference>
<evidence type="ECO:0000256" key="1">
    <source>
        <dbReference type="ARBA" id="ARBA00004453"/>
    </source>
</evidence>
<keyword evidence="8" id="KW-1185">Reference proteome</keyword>
<feature type="region of interest" description="Disordered" evidence="5">
    <location>
        <begin position="50"/>
        <end position="83"/>
    </location>
</feature>
<protein>
    <submittedName>
        <fullName evidence="7">Histone family protein nucleoid-structuring protein H-NS</fullName>
    </submittedName>
</protein>
<comment type="subcellular location">
    <subcellularLocation>
        <location evidence="1">Cytoplasm</location>
        <location evidence="1">Nucleoid</location>
    </subcellularLocation>
</comment>
<keyword evidence="4" id="KW-0238">DNA-binding</keyword>
<gene>
    <name evidence="7" type="ORF">AWB72_01592</name>
</gene>
<feature type="region of interest" description="Disordered" evidence="5">
    <location>
        <begin position="167"/>
        <end position="246"/>
    </location>
</feature>
<name>A0A658QUC0_9BURK</name>
<dbReference type="EMBL" id="FCNV02000002">
    <property type="protein sequence ID" value="SAL22519.1"/>
    <property type="molecule type" value="Genomic_DNA"/>
</dbReference>
<feature type="compositionally biased region" description="Basic residues" evidence="5">
    <location>
        <begin position="177"/>
        <end position="189"/>
    </location>
</feature>
<evidence type="ECO:0000313" key="7">
    <source>
        <dbReference type="EMBL" id="SAL22519.1"/>
    </source>
</evidence>
<feature type="compositionally biased region" description="Low complexity" evidence="5">
    <location>
        <begin position="190"/>
        <end position="209"/>
    </location>
</feature>
<dbReference type="InterPro" id="IPR027444">
    <property type="entry name" value="H-NS_C_dom"/>
</dbReference>
<sequence length="246" mass="25593">MATLKALQARIAKLQSQAEAIAKRESSAIMDRIRELMETHRLTPDDIAAHFGKRTSGRKGSTASKTSGQKVAPKYVNPKTGVTWTGRGRAPEWIANVKDRSKFLIDGQGARSATVSAPKAKQGNYVRGPQAPKYRDPASGATWSGRGPAPAWLASAKDRTRFLIADGAASSAPGKKAAAKKSASKKTSAKKTTAAKKSVAKKTTGATKRAPARKTAAKKSIGKQAAVNQTAANGSATAAASTPAAE</sequence>
<keyword evidence="3" id="KW-0963">Cytoplasm</keyword>
<evidence type="ECO:0000256" key="4">
    <source>
        <dbReference type="ARBA" id="ARBA00023125"/>
    </source>
</evidence>
<dbReference type="AlphaFoldDB" id="A0A658QUC0"/>
<organism evidence="7 8">
    <name type="scientific">Caballeronia concitans</name>
    <dbReference type="NCBI Taxonomy" id="1777133"/>
    <lineage>
        <taxon>Bacteria</taxon>
        <taxon>Pseudomonadati</taxon>
        <taxon>Pseudomonadota</taxon>
        <taxon>Betaproteobacteria</taxon>
        <taxon>Burkholderiales</taxon>
        <taxon>Burkholderiaceae</taxon>
        <taxon>Caballeronia</taxon>
    </lineage>
</organism>
<evidence type="ECO:0000259" key="6">
    <source>
        <dbReference type="SMART" id="SM00528"/>
    </source>
</evidence>
<dbReference type="SUPFAM" id="SSF81273">
    <property type="entry name" value="H-NS histone-like proteins"/>
    <property type="match status" value="2"/>
</dbReference>
<evidence type="ECO:0000256" key="2">
    <source>
        <dbReference type="ARBA" id="ARBA00010610"/>
    </source>
</evidence>
<comment type="similarity">
    <text evidence="2">Belongs to the histone-like protein H-NS family.</text>
</comment>
<evidence type="ECO:0000256" key="3">
    <source>
        <dbReference type="ARBA" id="ARBA00022490"/>
    </source>
</evidence>
<feature type="compositionally biased region" description="Polar residues" evidence="5">
    <location>
        <begin position="58"/>
        <end position="69"/>
    </location>
</feature>
<feature type="compositionally biased region" description="Low complexity" evidence="5">
    <location>
        <begin position="230"/>
        <end position="246"/>
    </location>
</feature>
<dbReference type="Gene3D" id="3.30.160.510">
    <property type="entry name" value="Histone-like nucleoid-structuring protein H-NS"/>
    <property type="match status" value="1"/>
</dbReference>
<comment type="caution">
    <text evidence="7">The sequence shown here is derived from an EMBL/GenBank/DDBJ whole genome shotgun (WGS) entry which is preliminary data.</text>
</comment>
<dbReference type="Gene3D" id="4.10.430.30">
    <property type="match status" value="1"/>
</dbReference>
<dbReference type="GO" id="GO:0003677">
    <property type="term" value="F:DNA binding"/>
    <property type="evidence" value="ECO:0007669"/>
    <property type="project" value="UniProtKB-KW"/>
</dbReference>
<reference evidence="7 8" key="1">
    <citation type="submission" date="2016-01" db="EMBL/GenBank/DDBJ databases">
        <authorList>
            <person name="Peeters C."/>
        </authorList>
    </citation>
    <scope>NUCLEOTIDE SEQUENCE [LARGE SCALE GENOMIC DNA]</scope>
    <source>
        <strain evidence="7">LMG 29315</strain>
    </source>
</reference>
<dbReference type="Proteomes" id="UP000198263">
    <property type="component" value="Unassembled WGS sequence"/>
</dbReference>
<dbReference type="Pfam" id="PF00816">
    <property type="entry name" value="Histone_HNS"/>
    <property type="match status" value="2"/>
</dbReference>
<feature type="region of interest" description="Disordered" evidence="5">
    <location>
        <begin position="109"/>
        <end position="148"/>
    </location>
</feature>
<dbReference type="OrthoDB" id="5297879at2"/>
<proteinExistence type="inferred from homology"/>
<accession>A0A658QUC0</accession>
<feature type="compositionally biased region" description="Low complexity" evidence="5">
    <location>
        <begin position="167"/>
        <end position="176"/>
    </location>
</feature>
<dbReference type="PANTHER" id="PTHR38097:SF2">
    <property type="entry name" value="DNA-BINDING PROTEIN STPA"/>
    <property type="match status" value="1"/>
</dbReference>
<feature type="domain" description="DNA-binding protein H-NS-like C-terminal" evidence="6">
    <location>
        <begin position="65"/>
        <end position="105"/>
    </location>
</feature>
<dbReference type="RefSeq" id="WP_040049890.1">
    <property type="nucleotide sequence ID" value="NZ_FCNV02000002.1"/>
</dbReference>
<feature type="compositionally biased region" description="Basic residues" evidence="5">
    <location>
        <begin position="210"/>
        <end position="221"/>
    </location>
</feature>